<feature type="signal peptide" evidence="2">
    <location>
        <begin position="1"/>
        <end position="22"/>
    </location>
</feature>
<evidence type="ECO:0000256" key="1">
    <source>
        <dbReference type="SAM" id="MobiDB-lite"/>
    </source>
</evidence>
<sequence>MPRSWWLISIAGILLASGCASKTASKPPANSQPSASATAPAIPSTDAAQSNEAPGQALTAKDFFPDPLVAGSTSVQPLPIPNLIPPTASLERIPQVDSGRPDPFASLDYAPAVTVVRSKSSPAPVPTASVIPTAPVVTTAPVPQAPPIVPLPPLVPTPTSLSPLPSVNVPSPVAPRESTAETIEISGVIEVGGKTNVIVKVPEEHTSRYVTVGDRLVNGKVLVKRVEMGLEPVVILEQGGREIVRSVGSSSALIGAL</sequence>
<organism evidence="3">
    <name type="scientific">Leptolyngbya sp. NK1-12</name>
    <dbReference type="NCBI Taxonomy" id="2547451"/>
    <lineage>
        <taxon>Bacteria</taxon>
        <taxon>Bacillati</taxon>
        <taxon>Cyanobacteriota</taxon>
        <taxon>Cyanophyceae</taxon>
        <taxon>Leptolyngbyales</taxon>
        <taxon>Leptolyngbyaceae</taxon>
        <taxon>Leptolyngbya group</taxon>
        <taxon>Leptolyngbya</taxon>
    </lineage>
</organism>
<feature type="compositionally biased region" description="Low complexity" evidence="1">
    <location>
        <begin position="24"/>
        <end position="48"/>
    </location>
</feature>
<reference evidence="3" key="1">
    <citation type="submission" date="2020-05" db="EMBL/GenBank/DDBJ databases">
        <authorList>
            <person name="Zhu T."/>
            <person name="Keshari N."/>
            <person name="Lu X."/>
        </authorList>
    </citation>
    <scope>NUCLEOTIDE SEQUENCE</scope>
    <source>
        <strain evidence="3">NK1-12</strain>
    </source>
</reference>
<dbReference type="PROSITE" id="PS51257">
    <property type="entry name" value="PROKAR_LIPOPROTEIN"/>
    <property type="match status" value="1"/>
</dbReference>
<evidence type="ECO:0000256" key="2">
    <source>
        <dbReference type="SAM" id="SignalP"/>
    </source>
</evidence>
<proteinExistence type="predicted"/>
<dbReference type="AlphaFoldDB" id="A0AA96WDD5"/>
<keyword evidence="2" id="KW-0732">Signal</keyword>
<gene>
    <name evidence="3" type="ORF">HJG54_10265</name>
</gene>
<evidence type="ECO:0000313" key="3">
    <source>
        <dbReference type="EMBL" id="WNZ23198.1"/>
    </source>
</evidence>
<name>A0AA96WDD5_9CYAN</name>
<feature type="region of interest" description="Disordered" evidence="1">
    <location>
        <begin position="22"/>
        <end position="55"/>
    </location>
</feature>
<accession>A0AA96WDD5</accession>
<feature type="chain" id="PRO_5041670720" evidence="2">
    <location>
        <begin position="23"/>
        <end position="257"/>
    </location>
</feature>
<protein>
    <submittedName>
        <fullName evidence="3">Uncharacterized protein</fullName>
    </submittedName>
</protein>
<dbReference type="RefSeq" id="WP_316434796.1">
    <property type="nucleotide sequence ID" value="NZ_CP053586.1"/>
</dbReference>
<dbReference type="EMBL" id="CP053586">
    <property type="protein sequence ID" value="WNZ23198.1"/>
    <property type="molecule type" value="Genomic_DNA"/>
</dbReference>